<feature type="domain" description="Reverse transcriptase Ty1/copia-type" evidence="1">
    <location>
        <begin position="5"/>
        <end position="131"/>
    </location>
</feature>
<evidence type="ECO:0000313" key="2">
    <source>
        <dbReference type="EMBL" id="CCF51703.1"/>
    </source>
</evidence>
<keyword evidence="3" id="KW-1185">Reference proteome</keyword>
<organism evidence="2 3">
    <name type="scientific">Ustilago hordei</name>
    <name type="common">Barley covered smut fungus</name>
    <dbReference type="NCBI Taxonomy" id="120017"/>
    <lineage>
        <taxon>Eukaryota</taxon>
        <taxon>Fungi</taxon>
        <taxon>Dikarya</taxon>
        <taxon>Basidiomycota</taxon>
        <taxon>Ustilaginomycotina</taxon>
        <taxon>Ustilaginomycetes</taxon>
        <taxon>Ustilaginales</taxon>
        <taxon>Ustilaginaceae</taxon>
        <taxon>Ustilago</taxon>
    </lineage>
</organism>
<dbReference type="eggNOG" id="KOG0017">
    <property type="taxonomic scope" value="Eukaryota"/>
</dbReference>
<gene>
    <name evidence="2" type="ORF">UHOR_15075</name>
</gene>
<dbReference type="Pfam" id="PF07727">
    <property type="entry name" value="RVT_2"/>
    <property type="match status" value="1"/>
</dbReference>
<name>I2FXR0_USTHO</name>
<dbReference type="AlphaFoldDB" id="I2FXR0"/>
<sequence length="133" mass="14962">MDTNLIPTKYKARLVAQGFTQRKGIDYMEIFAPVAPIQSIRGVLAIAAMQDWEVDSIDVKQAYLNSSLHHDVYLKPPIGMKVLPGKVLKLMKGLYSLKQSGCEWNIELDTQLRKIGFHCMSSTPCLYSRGTDD</sequence>
<dbReference type="Proteomes" id="UP000006174">
    <property type="component" value="Unassembled WGS sequence"/>
</dbReference>
<protein>
    <recommendedName>
        <fullName evidence="1">Reverse transcriptase Ty1/copia-type domain-containing protein</fullName>
    </recommendedName>
</protein>
<dbReference type="EMBL" id="CAGI01000166">
    <property type="protein sequence ID" value="CCF51703.1"/>
    <property type="molecule type" value="Genomic_DNA"/>
</dbReference>
<dbReference type="OMA" id="RETHVCR"/>
<evidence type="ECO:0000259" key="1">
    <source>
        <dbReference type="Pfam" id="PF07727"/>
    </source>
</evidence>
<dbReference type="STRING" id="1128400.I2FXR0"/>
<comment type="caution">
    <text evidence="2">The sequence shown here is derived from an EMBL/GenBank/DDBJ whole genome shotgun (WGS) entry which is preliminary data.</text>
</comment>
<proteinExistence type="predicted"/>
<accession>I2FXR0</accession>
<dbReference type="HOGENOM" id="CLU_001650_17_4_1"/>
<reference evidence="2 3" key="1">
    <citation type="journal article" date="2012" name="Plant Cell">
        <title>Genome comparison of barley and maize smut fungi reveals targeted loss of RNA silencing components and species-specific presence of transposable elements.</title>
        <authorList>
            <person name="Laurie J.D."/>
            <person name="Ali S."/>
            <person name="Linning R."/>
            <person name="Mannhaupt G."/>
            <person name="Wong P."/>
            <person name="Gueldener U."/>
            <person name="Muensterkoetter M."/>
            <person name="Moore R."/>
            <person name="Kahmann R."/>
            <person name="Bakkeren G."/>
            <person name="Schirawski J."/>
        </authorList>
    </citation>
    <scope>NUCLEOTIDE SEQUENCE [LARGE SCALE GENOMIC DNA]</scope>
    <source>
        <strain evidence="3">Uh4875-4</strain>
    </source>
</reference>
<dbReference type="InterPro" id="IPR013103">
    <property type="entry name" value="RVT_2"/>
</dbReference>
<evidence type="ECO:0000313" key="3">
    <source>
        <dbReference type="Proteomes" id="UP000006174"/>
    </source>
</evidence>